<evidence type="ECO:0000313" key="2">
    <source>
        <dbReference type="EMBL" id="ELK11140.1"/>
    </source>
</evidence>
<reference evidence="3" key="1">
    <citation type="journal article" date="2013" name="Science">
        <title>Comparative analysis of bat genomes provides insight into the evolution of flight and immunity.</title>
        <authorList>
            <person name="Zhang G."/>
            <person name="Cowled C."/>
            <person name="Shi Z."/>
            <person name="Huang Z."/>
            <person name="Bishop-Lilly K.A."/>
            <person name="Fang X."/>
            <person name="Wynne J.W."/>
            <person name="Xiong Z."/>
            <person name="Baker M.L."/>
            <person name="Zhao W."/>
            <person name="Tachedjian M."/>
            <person name="Zhu Y."/>
            <person name="Zhou P."/>
            <person name="Jiang X."/>
            <person name="Ng J."/>
            <person name="Yang L."/>
            <person name="Wu L."/>
            <person name="Xiao J."/>
            <person name="Feng Y."/>
            <person name="Chen Y."/>
            <person name="Sun X."/>
            <person name="Zhang Y."/>
            <person name="Marsh G.A."/>
            <person name="Crameri G."/>
            <person name="Broder C.C."/>
            <person name="Frey K.G."/>
            <person name="Wang L.F."/>
            <person name="Wang J."/>
        </authorList>
    </citation>
    <scope>NUCLEOTIDE SEQUENCE [LARGE SCALE GENOMIC DNA]</scope>
</reference>
<dbReference type="Proteomes" id="UP000010552">
    <property type="component" value="Unassembled WGS sequence"/>
</dbReference>
<dbReference type="InParanoid" id="L5KHS9"/>
<accession>L5KHS9</accession>
<gene>
    <name evidence="2" type="ORF">PAL_GLEAN10017219</name>
</gene>
<evidence type="ECO:0008006" key="4">
    <source>
        <dbReference type="Google" id="ProtNLM"/>
    </source>
</evidence>
<evidence type="ECO:0000313" key="3">
    <source>
        <dbReference type="Proteomes" id="UP000010552"/>
    </source>
</evidence>
<feature type="signal peptide" evidence="1">
    <location>
        <begin position="1"/>
        <end position="28"/>
    </location>
</feature>
<keyword evidence="3" id="KW-1185">Reference proteome</keyword>
<dbReference type="EMBL" id="KB030713">
    <property type="protein sequence ID" value="ELK11140.1"/>
    <property type="molecule type" value="Genomic_DNA"/>
</dbReference>
<evidence type="ECO:0000256" key="1">
    <source>
        <dbReference type="SAM" id="SignalP"/>
    </source>
</evidence>
<feature type="chain" id="PRO_5003969286" description="Secreted protein" evidence="1">
    <location>
        <begin position="29"/>
        <end position="74"/>
    </location>
</feature>
<dbReference type="AlphaFoldDB" id="L5KHS9"/>
<sequence length="74" mass="7423">MAPNSGHAQTWGIGVSLVGLAGVGPTCGLQTLSLCTAAVHPTSGPWAVTVPALRQVLLLDGVGSAGCFPRRTQL</sequence>
<protein>
    <recommendedName>
        <fullName evidence="4">Secreted protein</fullName>
    </recommendedName>
</protein>
<organism evidence="2 3">
    <name type="scientific">Pteropus alecto</name>
    <name type="common">Black flying fox</name>
    <dbReference type="NCBI Taxonomy" id="9402"/>
    <lineage>
        <taxon>Eukaryota</taxon>
        <taxon>Metazoa</taxon>
        <taxon>Chordata</taxon>
        <taxon>Craniata</taxon>
        <taxon>Vertebrata</taxon>
        <taxon>Euteleostomi</taxon>
        <taxon>Mammalia</taxon>
        <taxon>Eutheria</taxon>
        <taxon>Laurasiatheria</taxon>
        <taxon>Chiroptera</taxon>
        <taxon>Yinpterochiroptera</taxon>
        <taxon>Pteropodoidea</taxon>
        <taxon>Pteropodidae</taxon>
        <taxon>Pteropodinae</taxon>
        <taxon>Pteropus</taxon>
    </lineage>
</organism>
<keyword evidence="1" id="KW-0732">Signal</keyword>
<name>L5KHS9_PTEAL</name>
<proteinExistence type="predicted"/>